<sequence>MAGKSYCKKINRGPKTKTKRREFYFITLFPVDITNWLIHSITLKAIYRSNILFKIINLRQDWNQQVDFTPYGGSSGMVISVAPIYDILEKHNLLNNSHIILLCPRGEKLTQTKARELEQISSSKAIVFICGHYEGIDERIRYFVSEVLSIGDYIISSGTLAASIILESVVRIIPSVISKESLLSESFNNSESEEDLDFPVYAPPKDFMGYKVPDILFSGNQTKINSFRKESKTKKINKKI</sequence>
<feature type="binding site" evidence="15">
    <location>
        <position position="131"/>
    </location>
    <ligand>
        <name>S-adenosyl-L-methionine</name>
        <dbReference type="ChEBI" id="CHEBI:59789"/>
    </ligand>
</feature>
<feature type="transmembrane region" description="Helical" evidence="16">
    <location>
        <begin position="21"/>
        <end position="38"/>
    </location>
</feature>
<protein>
    <recommendedName>
        <fullName evidence="6">tRNA (guanine-N(1)-)-methyltransferase</fullName>
        <ecNumber evidence="5">2.1.1.228</ecNumber>
    </recommendedName>
    <alternativeName>
        <fullName evidence="12">M1G-methyltransferase</fullName>
    </alternativeName>
    <alternativeName>
        <fullName evidence="13">tRNA [GM37] methyltransferase</fullName>
    </alternativeName>
</protein>
<feature type="binding site" evidence="15">
    <location>
        <begin position="150"/>
        <end position="155"/>
    </location>
    <ligand>
        <name>S-adenosyl-L-methionine</name>
        <dbReference type="ChEBI" id="CHEBI:59789"/>
    </ligand>
</feature>
<evidence type="ECO:0000256" key="8">
    <source>
        <dbReference type="ARBA" id="ARBA00022603"/>
    </source>
</evidence>
<keyword evidence="16" id="KW-0472">Membrane</keyword>
<dbReference type="GO" id="GO:0005829">
    <property type="term" value="C:cytosol"/>
    <property type="evidence" value="ECO:0007669"/>
    <property type="project" value="TreeGrafter"/>
</dbReference>
<evidence type="ECO:0000256" key="7">
    <source>
        <dbReference type="ARBA" id="ARBA00022490"/>
    </source>
</evidence>
<evidence type="ECO:0000259" key="17">
    <source>
        <dbReference type="Pfam" id="PF01746"/>
    </source>
</evidence>
<evidence type="ECO:0000313" key="19">
    <source>
        <dbReference type="Proteomes" id="UP000017119"/>
    </source>
</evidence>
<comment type="similarity">
    <text evidence="3">Belongs to the RNA methyltransferase TrmD family.</text>
</comment>
<dbReference type="PATRIC" id="fig|1403316.3.peg.286"/>
<dbReference type="AlphaFoldDB" id="U5NFX5"/>
<keyword evidence="16" id="KW-0812">Transmembrane</keyword>
<dbReference type="PANTHER" id="PTHR46417:SF1">
    <property type="entry name" value="TRNA (GUANINE-N(1)-)-METHYLTRANSFERASE"/>
    <property type="match status" value="1"/>
</dbReference>
<dbReference type="InterPro" id="IPR029028">
    <property type="entry name" value="Alpha/beta_knot_MTases"/>
</dbReference>
<dbReference type="HOGENOM" id="CLU_047363_0_1_14"/>
<dbReference type="EMBL" id="CP006771">
    <property type="protein sequence ID" value="AGX89074.1"/>
    <property type="molecule type" value="Genomic_DNA"/>
</dbReference>
<evidence type="ECO:0000313" key="18">
    <source>
        <dbReference type="EMBL" id="AGX89074.1"/>
    </source>
</evidence>
<dbReference type="PIRSF" id="PIRSF000386">
    <property type="entry name" value="tRNA_mtase"/>
    <property type="match status" value="1"/>
</dbReference>
<evidence type="ECO:0000256" key="4">
    <source>
        <dbReference type="ARBA" id="ARBA00011738"/>
    </source>
</evidence>
<evidence type="ECO:0000256" key="16">
    <source>
        <dbReference type="SAM" id="Phobius"/>
    </source>
</evidence>
<evidence type="ECO:0000256" key="12">
    <source>
        <dbReference type="ARBA" id="ARBA00029736"/>
    </source>
</evidence>
<evidence type="ECO:0000256" key="1">
    <source>
        <dbReference type="ARBA" id="ARBA00002634"/>
    </source>
</evidence>
<gene>
    <name evidence="18" type="ORF">PRV_01585</name>
</gene>
<comment type="catalytic activity">
    <reaction evidence="14">
        <text>guanosine(37) in tRNA + S-adenosyl-L-methionine = N(1)-methylguanosine(37) in tRNA + S-adenosyl-L-homocysteine + H(+)</text>
        <dbReference type="Rhea" id="RHEA:36899"/>
        <dbReference type="Rhea" id="RHEA-COMP:10145"/>
        <dbReference type="Rhea" id="RHEA-COMP:10147"/>
        <dbReference type="ChEBI" id="CHEBI:15378"/>
        <dbReference type="ChEBI" id="CHEBI:57856"/>
        <dbReference type="ChEBI" id="CHEBI:59789"/>
        <dbReference type="ChEBI" id="CHEBI:73542"/>
        <dbReference type="ChEBI" id="CHEBI:74269"/>
        <dbReference type="EC" id="2.1.1.228"/>
    </reaction>
</comment>
<comment type="subcellular location">
    <subcellularLocation>
        <location evidence="2">Cytoplasm</location>
    </subcellularLocation>
</comment>
<keyword evidence="8 18" id="KW-0489">Methyltransferase</keyword>
<evidence type="ECO:0000256" key="6">
    <source>
        <dbReference type="ARBA" id="ARBA00014679"/>
    </source>
</evidence>
<comment type="subunit">
    <text evidence="4">Homodimer.</text>
</comment>
<evidence type="ECO:0000256" key="2">
    <source>
        <dbReference type="ARBA" id="ARBA00004496"/>
    </source>
</evidence>
<organism evidence="18 19">
    <name type="scientific">Mycoplasma parvum str. Indiana</name>
    <dbReference type="NCBI Taxonomy" id="1403316"/>
    <lineage>
        <taxon>Bacteria</taxon>
        <taxon>Bacillati</taxon>
        <taxon>Mycoplasmatota</taxon>
        <taxon>Mollicutes</taxon>
        <taxon>Mycoplasmataceae</taxon>
        <taxon>Mycoplasma</taxon>
    </lineage>
</organism>
<feature type="domain" description="tRNA methyltransferase TRMD/TRM10-type" evidence="17">
    <location>
        <begin position="23"/>
        <end position="238"/>
    </location>
</feature>
<dbReference type="GO" id="GO:0052906">
    <property type="term" value="F:tRNA (guanine(37)-N1)-methyltransferase activity"/>
    <property type="evidence" value="ECO:0007669"/>
    <property type="project" value="UniProtKB-EC"/>
</dbReference>
<reference evidence="18 19" key="1">
    <citation type="journal article" date="2013" name="Genome Announc.">
        <title>Genome Sequence of Mycoplasma parvum (Formerly Eperythrozoon parvum), a Diminutive Hemoplasma of the Pig.</title>
        <authorList>
            <person name="do Nascimento N.C."/>
            <person name="Dos Santos A.P."/>
            <person name="Chu Y."/>
            <person name="Guimaraes A.M."/>
            <person name="Pagliaro A."/>
            <person name="Messick J.B."/>
        </authorList>
    </citation>
    <scope>NUCLEOTIDE SEQUENCE [LARGE SCALE GENOMIC DNA]</scope>
    <source>
        <strain evidence="18 19">Indiana</strain>
    </source>
</reference>
<keyword evidence="9 18" id="KW-0808">Transferase</keyword>
<keyword evidence="19" id="KW-1185">Reference proteome</keyword>
<evidence type="ECO:0000256" key="14">
    <source>
        <dbReference type="ARBA" id="ARBA00047783"/>
    </source>
</evidence>
<comment type="function">
    <text evidence="1">Specifically methylates guanosine-37 in various tRNAs.</text>
</comment>
<dbReference type="InterPro" id="IPR016009">
    <property type="entry name" value="tRNA_MeTrfase_TRMD/TRM10"/>
</dbReference>
<dbReference type="SUPFAM" id="SSF75217">
    <property type="entry name" value="alpha/beta knot"/>
    <property type="match status" value="1"/>
</dbReference>
<name>U5NFX5_9MOLU</name>
<dbReference type="Proteomes" id="UP000017119">
    <property type="component" value="Chromosome"/>
</dbReference>
<dbReference type="InterPro" id="IPR002649">
    <property type="entry name" value="tRNA_m1G_MeTrfase_TrmD"/>
</dbReference>
<proteinExistence type="inferred from homology"/>
<dbReference type="STRING" id="1403316.PRV_01585"/>
<keyword evidence="16" id="KW-1133">Transmembrane helix</keyword>
<dbReference type="InterPro" id="IPR029026">
    <property type="entry name" value="tRNA_m1G_MTases_N"/>
</dbReference>
<evidence type="ECO:0000256" key="11">
    <source>
        <dbReference type="ARBA" id="ARBA00022694"/>
    </source>
</evidence>
<keyword evidence="7" id="KW-0963">Cytoplasm</keyword>
<evidence type="ECO:0000256" key="10">
    <source>
        <dbReference type="ARBA" id="ARBA00022691"/>
    </source>
</evidence>
<evidence type="ECO:0000256" key="5">
    <source>
        <dbReference type="ARBA" id="ARBA00012807"/>
    </source>
</evidence>
<keyword evidence="10 15" id="KW-0949">S-adenosyl-L-methionine</keyword>
<accession>U5NFX5</accession>
<evidence type="ECO:0000256" key="9">
    <source>
        <dbReference type="ARBA" id="ARBA00022679"/>
    </source>
</evidence>
<keyword evidence="11" id="KW-0819">tRNA processing</keyword>
<evidence type="ECO:0000256" key="13">
    <source>
        <dbReference type="ARBA" id="ARBA00033392"/>
    </source>
</evidence>
<dbReference type="InterPro" id="IPR023148">
    <property type="entry name" value="tRNA_m1G_MeTrfase_C_sf"/>
</dbReference>
<dbReference type="GO" id="GO:0002939">
    <property type="term" value="P:tRNA N1-guanine methylation"/>
    <property type="evidence" value="ECO:0007669"/>
    <property type="project" value="TreeGrafter"/>
</dbReference>
<dbReference type="Gene3D" id="3.40.1280.10">
    <property type="match status" value="1"/>
</dbReference>
<dbReference type="KEGG" id="mpv:PRV_01585"/>
<dbReference type="EC" id="2.1.1.228" evidence="5"/>
<evidence type="ECO:0000256" key="3">
    <source>
        <dbReference type="ARBA" id="ARBA00007630"/>
    </source>
</evidence>
<dbReference type="Pfam" id="PF01746">
    <property type="entry name" value="tRNA_m1G_MT"/>
    <property type="match status" value="1"/>
</dbReference>
<dbReference type="PANTHER" id="PTHR46417">
    <property type="entry name" value="TRNA (GUANINE-N(1)-)-METHYLTRANSFERASE"/>
    <property type="match status" value="1"/>
</dbReference>
<evidence type="ECO:0000256" key="15">
    <source>
        <dbReference type="PIRSR" id="PIRSR000386-1"/>
    </source>
</evidence>
<dbReference type="Gene3D" id="1.10.1270.20">
    <property type="entry name" value="tRNA(m1g37)methyltransferase, domain 2"/>
    <property type="match status" value="1"/>
</dbReference>
<dbReference type="RefSeq" id="WP_022769669.1">
    <property type="nucleotide sequence ID" value="NC_022575.1"/>
</dbReference>